<name>A0A0V0GXN0_SOLCH</name>
<organism evidence="1">
    <name type="scientific">Solanum chacoense</name>
    <name type="common">Chaco potato</name>
    <dbReference type="NCBI Taxonomy" id="4108"/>
    <lineage>
        <taxon>Eukaryota</taxon>
        <taxon>Viridiplantae</taxon>
        <taxon>Streptophyta</taxon>
        <taxon>Embryophyta</taxon>
        <taxon>Tracheophyta</taxon>
        <taxon>Spermatophyta</taxon>
        <taxon>Magnoliopsida</taxon>
        <taxon>eudicotyledons</taxon>
        <taxon>Gunneridae</taxon>
        <taxon>Pentapetalae</taxon>
        <taxon>asterids</taxon>
        <taxon>lamiids</taxon>
        <taxon>Solanales</taxon>
        <taxon>Solanaceae</taxon>
        <taxon>Solanoideae</taxon>
        <taxon>Solaneae</taxon>
        <taxon>Solanum</taxon>
    </lineage>
</organism>
<proteinExistence type="predicted"/>
<dbReference type="AlphaFoldDB" id="A0A0V0GXN0"/>
<protein>
    <submittedName>
        <fullName evidence="1">Putative ovule protein</fullName>
    </submittedName>
</protein>
<dbReference type="EMBL" id="GEDG01029991">
    <property type="protein sequence ID" value="JAP12192.1"/>
    <property type="molecule type" value="Transcribed_RNA"/>
</dbReference>
<reference evidence="1" key="1">
    <citation type="submission" date="2015-12" db="EMBL/GenBank/DDBJ databases">
        <title>Gene expression during late stages of embryo sac development: a critical building block for successful pollen-pistil interactions.</title>
        <authorList>
            <person name="Liu Y."/>
            <person name="Joly V."/>
            <person name="Sabar M."/>
            <person name="Matton D.P."/>
        </authorList>
    </citation>
    <scope>NUCLEOTIDE SEQUENCE</scope>
</reference>
<evidence type="ECO:0000313" key="1">
    <source>
        <dbReference type="EMBL" id="JAP12192.1"/>
    </source>
</evidence>
<sequence>MLKISPIFTFSTLSLKTCKCACHDFLPFFPTSKSRHIITKLNKFPINVDRRTVTTKNKTKVFPIVN</sequence>
<accession>A0A0V0GXN0</accession>